<evidence type="ECO:0000256" key="1">
    <source>
        <dbReference type="SAM" id="MobiDB-lite"/>
    </source>
</evidence>
<protein>
    <recommendedName>
        <fullName evidence="2">Bacteriophage T5 Orf172 DNA-binding domain-containing protein</fullName>
    </recommendedName>
</protein>
<proteinExistence type="predicted"/>
<feature type="domain" description="Bacteriophage T5 Orf172 DNA-binding" evidence="2">
    <location>
        <begin position="21"/>
        <end position="105"/>
    </location>
</feature>
<comment type="caution">
    <text evidence="3">The sequence shown here is derived from an EMBL/GenBank/DDBJ whole genome shotgun (WGS) entry which is preliminary data.</text>
</comment>
<gene>
    <name evidence="3" type="ORF">PCOR1329_LOCUS30648</name>
</gene>
<accession>A0ABN9SLP1</accession>
<organism evidence="3 4">
    <name type="scientific">Prorocentrum cordatum</name>
    <dbReference type="NCBI Taxonomy" id="2364126"/>
    <lineage>
        <taxon>Eukaryota</taxon>
        <taxon>Sar</taxon>
        <taxon>Alveolata</taxon>
        <taxon>Dinophyceae</taxon>
        <taxon>Prorocentrales</taxon>
        <taxon>Prorocentraceae</taxon>
        <taxon>Prorocentrum</taxon>
    </lineage>
</organism>
<evidence type="ECO:0000313" key="4">
    <source>
        <dbReference type="Proteomes" id="UP001189429"/>
    </source>
</evidence>
<sequence>MASFLEFVRFCAARPGCDKGGLYAIQPRGLRGSPIKIGCSFNLLRRLANWEYSYPAGVDILAVARMNRPNDAHFHKRRAFQLAEALLKHELHQHVVAREEWLQPWAKADTLAAMRRLQLSLSPNLAGHFFDAAQIKAGPRERRAGDPHTAPHAAPPPLHEPTRRQRRAQLTPVRWPCHLRHKGVEPRCEADALCRWERSPQPRGRGRCVATGAPARGA</sequence>
<dbReference type="Pfam" id="PF10544">
    <property type="entry name" value="T5orf172"/>
    <property type="match status" value="1"/>
</dbReference>
<keyword evidence="4" id="KW-1185">Reference proteome</keyword>
<evidence type="ECO:0000259" key="2">
    <source>
        <dbReference type="Pfam" id="PF10544"/>
    </source>
</evidence>
<dbReference type="Proteomes" id="UP001189429">
    <property type="component" value="Unassembled WGS sequence"/>
</dbReference>
<dbReference type="InterPro" id="IPR018306">
    <property type="entry name" value="Phage_T5_Orf172_DNA-bd"/>
</dbReference>
<feature type="region of interest" description="Disordered" evidence="1">
    <location>
        <begin position="139"/>
        <end position="167"/>
    </location>
</feature>
<dbReference type="EMBL" id="CAUYUJ010011847">
    <property type="protein sequence ID" value="CAK0832698.1"/>
    <property type="molecule type" value="Genomic_DNA"/>
</dbReference>
<name>A0ABN9SLP1_9DINO</name>
<evidence type="ECO:0000313" key="3">
    <source>
        <dbReference type="EMBL" id="CAK0832698.1"/>
    </source>
</evidence>
<reference evidence="3" key="1">
    <citation type="submission" date="2023-10" db="EMBL/GenBank/DDBJ databases">
        <authorList>
            <person name="Chen Y."/>
            <person name="Shah S."/>
            <person name="Dougan E. K."/>
            <person name="Thang M."/>
            <person name="Chan C."/>
        </authorList>
    </citation>
    <scope>NUCLEOTIDE SEQUENCE [LARGE SCALE GENOMIC DNA]</scope>
</reference>